<name>A0ABU8MGB3_9PSEU</name>
<keyword evidence="3" id="KW-1185">Reference proteome</keyword>
<dbReference type="RefSeq" id="WP_337692984.1">
    <property type="nucleotide sequence ID" value="NZ_JBBEGN010000001.1"/>
</dbReference>
<dbReference type="Pfam" id="PF12146">
    <property type="entry name" value="Hydrolase_4"/>
    <property type="match status" value="1"/>
</dbReference>
<protein>
    <submittedName>
        <fullName evidence="2">Alpha/beta fold hydrolase</fullName>
    </submittedName>
</protein>
<gene>
    <name evidence="2" type="ORF">WCD74_01200</name>
</gene>
<dbReference type="InterPro" id="IPR029058">
    <property type="entry name" value="AB_hydrolase_fold"/>
</dbReference>
<dbReference type="SUPFAM" id="SSF53474">
    <property type="entry name" value="alpha/beta-Hydrolases"/>
    <property type="match status" value="1"/>
</dbReference>
<dbReference type="EMBL" id="JBBEGN010000001">
    <property type="protein sequence ID" value="MEJ2866360.1"/>
    <property type="molecule type" value="Genomic_DNA"/>
</dbReference>
<evidence type="ECO:0000259" key="1">
    <source>
        <dbReference type="Pfam" id="PF12146"/>
    </source>
</evidence>
<comment type="caution">
    <text evidence="2">The sequence shown here is derived from an EMBL/GenBank/DDBJ whole genome shotgun (WGS) entry which is preliminary data.</text>
</comment>
<dbReference type="Proteomes" id="UP001385809">
    <property type="component" value="Unassembled WGS sequence"/>
</dbReference>
<keyword evidence="2" id="KW-0378">Hydrolase</keyword>
<dbReference type="InterPro" id="IPR022742">
    <property type="entry name" value="Hydrolase_4"/>
</dbReference>
<sequence length="272" mass="27816">MLVLAGTLGGVVLLLVAGLWLGQRRLIYLPDTGPVPAAGTVLPGARDVVLETADGPALGAWFVPAEGPRREVTVLVANGNAGDRSLRAPLAAALRAEGFDVLLFDYRGYGDNPGSPSEEGLAADARAAHHHLVTEQAVPPQRLILLGESLGAAVAARLATEAPVAGMVLRSPFTDLAAVAERLYPVVPVRWLLADRFPVAELVARAGVPTTVVFGEGDRIIPPAQSKAVAEAAGAEVVAVPDADHNDAVLGHGPGVVGAVVRLADALGRPAG</sequence>
<dbReference type="PANTHER" id="PTHR12277">
    <property type="entry name" value="ALPHA/BETA HYDROLASE DOMAIN-CONTAINING PROTEIN"/>
    <property type="match status" value="1"/>
</dbReference>
<evidence type="ECO:0000313" key="3">
    <source>
        <dbReference type="Proteomes" id="UP001385809"/>
    </source>
</evidence>
<proteinExistence type="predicted"/>
<evidence type="ECO:0000313" key="2">
    <source>
        <dbReference type="EMBL" id="MEJ2866360.1"/>
    </source>
</evidence>
<reference evidence="2 3" key="1">
    <citation type="submission" date="2024-03" db="EMBL/GenBank/DDBJ databases">
        <title>Actinomycetospora sp. OC33-EN08, a novel actinomycete isolated from wild orchid (Aerides multiflora).</title>
        <authorList>
            <person name="Suriyachadkun C."/>
        </authorList>
    </citation>
    <scope>NUCLEOTIDE SEQUENCE [LARGE SCALE GENOMIC DNA]</scope>
    <source>
        <strain evidence="2 3">OC33-EN08</strain>
    </source>
</reference>
<dbReference type="GO" id="GO:0016787">
    <property type="term" value="F:hydrolase activity"/>
    <property type="evidence" value="ECO:0007669"/>
    <property type="project" value="UniProtKB-KW"/>
</dbReference>
<organism evidence="2 3">
    <name type="scientific">Actinomycetospora aurantiaca</name>
    <dbReference type="NCBI Taxonomy" id="3129233"/>
    <lineage>
        <taxon>Bacteria</taxon>
        <taxon>Bacillati</taxon>
        <taxon>Actinomycetota</taxon>
        <taxon>Actinomycetes</taxon>
        <taxon>Pseudonocardiales</taxon>
        <taxon>Pseudonocardiaceae</taxon>
        <taxon>Actinomycetospora</taxon>
    </lineage>
</organism>
<dbReference type="Gene3D" id="3.40.50.1820">
    <property type="entry name" value="alpha/beta hydrolase"/>
    <property type="match status" value="1"/>
</dbReference>
<dbReference type="PANTHER" id="PTHR12277:SF79">
    <property type="entry name" value="XAA-PRO DIPEPTIDYL-PEPTIDASE-RELATED"/>
    <property type="match status" value="1"/>
</dbReference>
<accession>A0ABU8MGB3</accession>
<feature type="domain" description="Serine aminopeptidase S33" evidence="1">
    <location>
        <begin position="73"/>
        <end position="195"/>
    </location>
</feature>